<evidence type="ECO:0000256" key="1">
    <source>
        <dbReference type="SAM" id="MobiDB-lite"/>
    </source>
</evidence>
<dbReference type="Pfam" id="PF04305">
    <property type="entry name" value="DUF455"/>
    <property type="match status" value="1"/>
</dbReference>
<dbReference type="Proteomes" id="UP000697710">
    <property type="component" value="Unassembled WGS sequence"/>
</dbReference>
<reference evidence="2" key="1">
    <citation type="submission" date="2020-04" db="EMBL/GenBank/DDBJ databases">
        <authorList>
            <person name="Zhang T."/>
        </authorList>
    </citation>
    <scope>NUCLEOTIDE SEQUENCE</scope>
    <source>
        <strain evidence="2">HKST-UBA01</strain>
    </source>
</reference>
<accession>A0A956M342</accession>
<organism evidence="2 3">
    <name type="scientific">Eiseniibacteriota bacterium</name>
    <dbReference type="NCBI Taxonomy" id="2212470"/>
    <lineage>
        <taxon>Bacteria</taxon>
        <taxon>Candidatus Eiseniibacteriota</taxon>
    </lineage>
</organism>
<dbReference type="AlphaFoldDB" id="A0A956M342"/>
<proteinExistence type="predicted"/>
<sequence length="181" mass="19992">MLDPAIVREIEDIVAEPDLDRKLRAAMQLTARTRDGGIGVAGTPGDAPPVSRRIRPGRPADWRVLPPGELRDRPRLGSARGRYLLLHSVAHIELSAVELALLSSADFPEQPDAYHREILAIAREEVVHTRMLLQRLRELGGELGSDPVHLALFDTARDHQELPARLAVVPRILEARGLDVS</sequence>
<evidence type="ECO:0000313" key="2">
    <source>
        <dbReference type="EMBL" id="MCA9729277.1"/>
    </source>
</evidence>
<protein>
    <submittedName>
        <fullName evidence="2">DUF455 family protein</fullName>
    </submittedName>
</protein>
<name>A0A956M342_UNCEI</name>
<feature type="non-terminal residue" evidence="2">
    <location>
        <position position="181"/>
    </location>
</feature>
<comment type="caution">
    <text evidence="2">The sequence shown here is derived from an EMBL/GenBank/DDBJ whole genome shotgun (WGS) entry which is preliminary data.</text>
</comment>
<dbReference type="PANTHER" id="PTHR42782">
    <property type="entry name" value="SI:CH73-314G15.3"/>
    <property type="match status" value="1"/>
</dbReference>
<dbReference type="CDD" id="cd00657">
    <property type="entry name" value="Ferritin_like"/>
    <property type="match status" value="1"/>
</dbReference>
<reference evidence="2" key="2">
    <citation type="journal article" date="2021" name="Microbiome">
        <title>Successional dynamics and alternative stable states in a saline activated sludge microbial community over 9 years.</title>
        <authorList>
            <person name="Wang Y."/>
            <person name="Ye J."/>
            <person name="Ju F."/>
            <person name="Liu L."/>
            <person name="Boyd J.A."/>
            <person name="Deng Y."/>
            <person name="Parks D.H."/>
            <person name="Jiang X."/>
            <person name="Yin X."/>
            <person name="Woodcroft B.J."/>
            <person name="Tyson G.W."/>
            <person name="Hugenholtz P."/>
            <person name="Polz M.F."/>
            <person name="Zhang T."/>
        </authorList>
    </citation>
    <scope>NUCLEOTIDE SEQUENCE</scope>
    <source>
        <strain evidence="2">HKST-UBA01</strain>
    </source>
</reference>
<dbReference type="InterPro" id="IPR007402">
    <property type="entry name" value="DUF455"/>
</dbReference>
<gene>
    <name evidence="2" type="ORF">KC729_16435</name>
</gene>
<dbReference type="EMBL" id="JAGQHR010000631">
    <property type="protein sequence ID" value="MCA9729277.1"/>
    <property type="molecule type" value="Genomic_DNA"/>
</dbReference>
<feature type="region of interest" description="Disordered" evidence="1">
    <location>
        <begin position="35"/>
        <end position="58"/>
    </location>
</feature>
<dbReference type="PANTHER" id="PTHR42782:SF2">
    <property type="entry name" value="3-OXOACYL-[ACYL-CARRIER-PROTEIN] SYNTHASE-LIKE PROTEIN"/>
    <property type="match status" value="1"/>
</dbReference>
<evidence type="ECO:0000313" key="3">
    <source>
        <dbReference type="Proteomes" id="UP000697710"/>
    </source>
</evidence>